<dbReference type="AlphaFoldDB" id="A0A7L4YLD8"/>
<keyword evidence="2" id="KW-0255">Endonuclease</keyword>
<feature type="domain" description="Putative restriction endonuclease" evidence="1">
    <location>
        <begin position="17"/>
        <end position="170"/>
    </location>
</feature>
<dbReference type="Pfam" id="PF05685">
    <property type="entry name" value="Uma2"/>
    <property type="match status" value="1"/>
</dbReference>
<dbReference type="PANTHER" id="PTHR35400">
    <property type="entry name" value="SLR1083 PROTEIN"/>
    <property type="match status" value="1"/>
</dbReference>
<dbReference type="KEGG" id="eke:EK0264_05980"/>
<dbReference type="InterPro" id="IPR008538">
    <property type="entry name" value="Uma2"/>
</dbReference>
<dbReference type="Proteomes" id="UP000463857">
    <property type="component" value="Chromosome"/>
</dbReference>
<dbReference type="InterPro" id="IPR011335">
    <property type="entry name" value="Restrct_endonuc-II-like"/>
</dbReference>
<protein>
    <submittedName>
        <fullName evidence="2">Uma2 family endonuclease</fullName>
    </submittedName>
</protein>
<name>A0A7L4YLD8_9ACTN</name>
<dbReference type="SUPFAM" id="SSF52980">
    <property type="entry name" value="Restriction endonuclease-like"/>
    <property type="match status" value="1"/>
</dbReference>
<dbReference type="PANTHER" id="PTHR35400:SF3">
    <property type="entry name" value="SLL1072 PROTEIN"/>
    <property type="match status" value="1"/>
</dbReference>
<proteinExistence type="predicted"/>
<dbReference type="Gene3D" id="3.90.1570.10">
    <property type="entry name" value="tt1808, chain A"/>
    <property type="match status" value="1"/>
</dbReference>
<evidence type="ECO:0000313" key="3">
    <source>
        <dbReference type="Proteomes" id="UP000463857"/>
    </source>
</evidence>
<organism evidence="2 3">
    <name type="scientific">Epidermidibacterium keratini</name>
    <dbReference type="NCBI Taxonomy" id="1891644"/>
    <lineage>
        <taxon>Bacteria</taxon>
        <taxon>Bacillati</taxon>
        <taxon>Actinomycetota</taxon>
        <taxon>Actinomycetes</taxon>
        <taxon>Sporichthyales</taxon>
        <taxon>Sporichthyaceae</taxon>
        <taxon>Epidermidibacterium</taxon>
    </lineage>
</organism>
<dbReference type="OrthoDB" id="9799703at2"/>
<dbReference type="RefSeq" id="WP_159543886.1">
    <property type="nucleotide sequence ID" value="NZ_CP047156.1"/>
</dbReference>
<keyword evidence="3" id="KW-1185">Reference proteome</keyword>
<reference evidence="2 3" key="1">
    <citation type="journal article" date="2018" name="Int. J. Syst. Evol. Microbiol.">
        <title>Epidermidibacterium keratini gen. nov., sp. nov., a member of the family Sporichthyaceae, isolated from keratin epidermis.</title>
        <authorList>
            <person name="Lee D.G."/>
            <person name="Trujillo M.E."/>
            <person name="Kang S."/>
            <person name="Nam J.J."/>
            <person name="Kim Y.J."/>
        </authorList>
    </citation>
    <scope>NUCLEOTIDE SEQUENCE [LARGE SCALE GENOMIC DNA]</scope>
    <source>
        <strain evidence="2 3">EPI-7</strain>
    </source>
</reference>
<gene>
    <name evidence="2" type="ORF">EK0264_05980</name>
</gene>
<dbReference type="InterPro" id="IPR012296">
    <property type="entry name" value="Nuclease_put_TT1808"/>
</dbReference>
<keyword evidence="2" id="KW-0378">Hydrolase</keyword>
<evidence type="ECO:0000259" key="1">
    <source>
        <dbReference type="Pfam" id="PF05685"/>
    </source>
</evidence>
<dbReference type="InParanoid" id="A0A7L4YLD8"/>
<dbReference type="EMBL" id="CP047156">
    <property type="protein sequence ID" value="QHB99877.1"/>
    <property type="molecule type" value="Genomic_DNA"/>
</dbReference>
<dbReference type="GO" id="GO:0004519">
    <property type="term" value="F:endonuclease activity"/>
    <property type="evidence" value="ECO:0007669"/>
    <property type="project" value="UniProtKB-KW"/>
</dbReference>
<keyword evidence="2" id="KW-0540">Nuclease</keyword>
<evidence type="ECO:0000313" key="2">
    <source>
        <dbReference type="EMBL" id="QHB99877.1"/>
    </source>
</evidence>
<accession>A0A7L4YLD8</accession>
<dbReference type="CDD" id="cd06260">
    <property type="entry name" value="DUF820-like"/>
    <property type="match status" value="1"/>
</dbReference>
<sequence length="184" mass="20259">MSVMETLQVQGHWTERDLETLPDDGHRYEIIDGVLLVNAAPIPDHQEVALRLWRLLDDAAPDSLRVLVAPVDVVLANDTVVEPDVVVALRADFSGTNLPGVPLLAVEVLSPGTRRIDLAVKLERYRRAGIASYWVIDPATLRLVARELVDGEYVVVADIGDAQTWDAILPFAVSITPSRLLRGR</sequence>